<gene>
    <name evidence="9" type="ordered locus">Bsel_0019</name>
</gene>
<evidence type="ECO:0000256" key="6">
    <source>
        <dbReference type="ARBA" id="ARBA00023136"/>
    </source>
</evidence>
<evidence type="ECO:0000256" key="1">
    <source>
        <dbReference type="ARBA" id="ARBA00004651"/>
    </source>
</evidence>
<feature type="transmembrane region" description="Helical" evidence="7">
    <location>
        <begin position="243"/>
        <end position="268"/>
    </location>
</feature>
<name>D6XV12_BACIE</name>
<sequence length="321" mass="35713">MLIYTMRRILVMIPIMIMISVVVFVLALMMPGDALSGQIDPSNSNPEYIAEMREELGLNDPAHVQYGRWISGVVQWDFGRSVVHRMGVMDLIGERLPNTIRLSVLSLIITYILAFFMGRYAGRNPYTPGDYTIQGVNYLMLAIPSFVASIFAIFIFSFQLGWFPATGSIGSGMTPGTFEYWMSRLHHVALPALVLGMLTTASYTQFLRNDIIESSQKDYVRTARAKGTPENEIYNKHILRNSIIPIVTLFGFDIASIIGGSVIIETIFSYRGIGELLITSIQQRDSAVVVAVTLMLSIATLIGNLIADLVYGVVDPRIRVE</sequence>
<dbReference type="SUPFAM" id="SSF161098">
    <property type="entry name" value="MetI-like"/>
    <property type="match status" value="1"/>
</dbReference>
<dbReference type="CDD" id="cd06261">
    <property type="entry name" value="TM_PBP2"/>
    <property type="match status" value="1"/>
</dbReference>
<evidence type="ECO:0000256" key="5">
    <source>
        <dbReference type="ARBA" id="ARBA00022989"/>
    </source>
</evidence>
<proteinExistence type="inferred from homology"/>
<feature type="transmembrane region" description="Helical" evidence="7">
    <location>
        <begin position="185"/>
        <end position="207"/>
    </location>
</feature>
<dbReference type="KEGG" id="bse:Bsel_0019"/>
<evidence type="ECO:0000313" key="9">
    <source>
        <dbReference type="EMBL" id="ADH97570.1"/>
    </source>
</evidence>
<dbReference type="OrthoDB" id="9773683at2"/>
<dbReference type="EMBL" id="CP001791">
    <property type="protein sequence ID" value="ADH97570.1"/>
    <property type="molecule type" value="Genomic_DNA"/>
</dbReference>
<dbReference type="NCBIfam" id="NF045472">
    <property type="entry name" value="Opp4B"/>
    <property type="match status" value="1"/>
</dbReference>
<comment type="similarity">
    <text evidence="7">Belongs to the binding-protein-dependent transport system permease family.</text>
</comment>
<dbReference type="InterPro" id="IPR000515">
    <property type="entry name" value="MetI-like"/>
</dbReference>
<dbReference type="eggNOG" id="COG0601">
    <property type="taxonomic scope" value="Bacteria"/>
</dbReference>
<dbReference type="HOGENOM" id="CLU_036879_1_2_9"/>
<accession>D6XV12</accession>
<evidence type="ECO:0000256" key="4">
    <source>
        <dbReference type="ARBA" id="ARBA00022692"/>
    </source>
</evidence>
<dbReference type="Pfam" id="PF00528">
    <property type="entry name" value="BPD_transp_1"/>
    <property type="match status" value="1"/>
</dbReference>
<dbReference type="RefSeq" id="WP_013171000.1">
    <property type="nucleotide sequence ID" value="NC_014219.1"/>
</dbReference>
<dbReference type="PANTHER" id="PTHR43163">
    <property type="entry name" value="DIPEPTIDE TRANSPORT SYSTEM PERMEASE PROTEIN DPPB-RELATED"/>
    <property type="match status" value="1"/>
</dbReference>
<keyword evidence="10" id="KW-1185">Reference proteome</keyword>
<keyword evidence="6 7" id="KW-0472">Membrane</keyword>
<evidence type="ECO:0000259" key="8">
    <source>
        <dbReference type="PROSITE" id="PS50928"/>
    </source>
</evidence>
<dbReference type="PROSITE" id="PS50928">
    <property type="entry name" value="ABC_TM1"/>
    <property type="match status" value="1"/>
</dbReference>
<dbReference type="PANTHER" id="PTHR43163:SF6">
    <property type="entry name" value="DIPEPTIDE TRANSPORT SYSTEM PERMEASE PROTEIN DPPB-RELATED"/>
    <property type="match status" value="1"/>
</dbReference>
<dbReference type="AlphaFoldDB" id="D6XV12"/>
<dbReference type="GO" id="GO:0005886">
    <property type="term" value="C:plasma membrane"/>
    <property type="evidence" value="ECO:0007669"/>
    <property type="project" value="UniProtKB-SubCell"/>
</dbReference>
<dbReference type="Proteomes" id="UP000000271">
    <property type="component" value="Chromosome"/>
</dbReference>
<keyword evidence="2 7" id="KW-0813">Transport</keyword>
<keyword evidence="4 7" id="KW-0812">Transmembrane</keyword>
<evidence type="ECO:0000256" key="7">
    <source>
        <dbReference type="RuleBase" id="RU363032"/>
    </source>
</evidence>
<keyword evidence="5 7" id="KW-1133">Transmembrane helix</keyword>
<feature type="domain" description="ABC transmembrane type-1" evidence="8">
    <location>
        <begin position="96"/>
        <end position="307"/>
    </location>
</feature>
<dbReference type="Gene3D" id="1.10.3720.10">
    <property type="entry name" value="MetI-like"/>
    <property type="match status" value="1"/>
</dbReference>
<keyword evidence="3" id="KW-1003">Cell membrane</keyword>
<feature type="transmembrane region" description="Helical" evidence="7">
    <location>
        <begin position="288"/>
        <end position="314"/>
    </location>
</feature>
<dbReference type="GO" id="GO:0055085">
    <property type="term" value="P:transmembrane transport"/>
    <property type="evidence" value="ECO:0007669"/>
    <property type="project" value="InterPro"/>
</dbReference>
<dbReference type="InterPro" id="IPR035906">
    <property type="entry name" value="MetI-like_sf"/>
</dbReference>
<dbReference type="STRING" id="439292.Bsel_0019"/>
<evidence type="ECO:0000313" key="10">
    <source>
        <dbReference type="Proteomes" id="UP000000271"/>
    </source>
</evidence>
<evidence type="ECO:0000256" key="2">
    <source>
        <dbReference type="ARBA" id="ARBA00022448"/>
    </source>
</evidence>
<dbReference type="InterPro" id="IPR045621">
    <property type="entry name" value="BPD_transp_1_N"/>
</dbReference>
<organism evidence="9 10">
    <name type="scientific">Bacillus selenitireducens (strain ATCC 700615 / DSM 15326 / MLS10)</name>
    <dbReference type="NCBI Taxonomy" id="439292"/>
    <lineage>
        <taxon>Bacteria</taxon>
        <taxon>Bacillati</taxon>
        <taxon>Bacillota</taxon>
        <taxon>Bacilli</taxon>
        <taxon>Bacillales</taxon>
        <taxon>Bacillaceae</taxon>
        <taxon>Salisediminibacterium</taxon>
    </lineage>
</organism>
<evidence type="ECO:0000256" key="3">
    <source>
        <dbReference type="ARBA" id="ARBA00022475"/>
    </source>
</evidence>
<comment type="subcellular location">
    <subcellularLocation>
        <location evidence="1 7">Cell membrane</location>
        <topology evidence="1 7">Multi-pass membrane protein</topology>
    </subcellularLocation>
</comment>
<dbReference type="Pfam" id="PF19300">
    <property type="entry name" value="BPD_transp_1_N"/>
    <property type="match status" value="1"/>
</dbReference>
<protein>
    <submittedName>
        <fullName evidence="9">Binding-protein-dependent transport systems inner membrane component</fullName>
    </submittedName>
</protein>
<feature type="transmembrane region" description="Helical" evidence="7">
    <location>
        <begin position="9"/>
        <end position="30"/>
    </location>
</feature>
<feature type="transmembrane region" description="Helical" evidence="7">
    <location>
        <begin position="99"/>
        <end position="117"/>
    </location>
</feature>
<reference evidence="9" key="1">
    <citation type="submission" date="2009-10" db="EMBL/GenBank/DDBJ databases">
        <title>Complete sequence of Bacillus selenitireducens MLS10.</title>
        <authorList>
            <consortium name="US DOE Joint Genome Institute"/>
            <person name="Lucas S."/>
            <person name="Copeland A."/>
            <person name="Lapidus A."/>
            <person name="Glavina del Rio T."/>
            <person name="Dalin E."/>
            <person name="Tice H."/>
            <person name="Bruce D."/>
            <person name="Goodwin L."/>
            <person name="Pitluck S."/>
            <person name="Sims D."/>
            <person name="Brettin T."/>
            <person name="Detter J.C."/>
            <person name="Han C."/>
            <person name="Larimer F."/>
            <person name="Land M."/>
            <person name="Hauser L."/>
            <person name="Kyrpides N."/>
            <person name="Ovchinnikova G."/>
            <person name="Stolz J."/>
        </authorList>
    </citation>
    <scope>NUCLEOTIDE SEQUENCE [LARGE SCALE GENOMIC DNA]</scope>
    <source>
        <strain evidence="9">MLS10</strain>
    </source>
</reference>
<feature type="transmembrane region" description="Helical" evidence="7">
    <location>
        <begin position="138"/>
        <end position="165"/>
    </location>
</feature>